<dbReference type="InterPro" id="IPR036412">
    <property type="entry name" value="HAD-like_sf"/>
</dbReference>
<evidence type="ECO:0000256" key="6">
    <source>
        <dbReference type="SAM" id="Phobius"/>
    </source>
</evidence>
<dbReference type="InterPro" id="IPR059000">
    <property type="entry name" value="ATPase_P-type_domA"/>
</dbReference>
<dbReference type="InterPro" id="IPR023298">
    <property type="entry name" value="ATPase_P-typ_TM_dom_sf"/>
</dbReference>
<dbReference type="EMBL" id="DYZL01000114">
    <property type="protein sequence ID" value="HJH43249.1"/>
    <property type="molecule type" value="Genomic_DNA"/>
</dbReference>
<comment type="subcellular location">
    <subcellularLocation>
        <location evidence="1">Cell membrane</location>
        <topology evidence="1">Multi-pass membrane protein</topology>
    </subcellularLocation>
</comment>
<dbReference type="Gene3D" id="3.40.50.1000">
    <property type="entry name" value="HAD superfamily/HAD-like"/>
    <property type="match status" value="1"/>
</dbReference>
<dbReference type="GO" id="GO:0005886">
    <property type="term" value="C:plasma membrane"/>
    <property type="evidence" value="ECO:0007669"/>
    <property type="project" value="UniProtKB-SubCell"/>
</dbReference>
<evidence type="ECO:0000256" key="1">
    <source>
        <dbReference type="ARBA" id="ARBA00004651"/>
    </source>
</evidence>
<dbReference type="GO" id="GO:0016887">
    <property type="term" value="F:ATP hydrolysis activity"/>
    <property type="evidence" value="ECO:0007669"/>
    <property type="project" value="InterPro"/>
</dbReference>
<keyword evidence="5 6" id="KW-0472">Membrane</keyword>
<dbReference type="SFLD" id="SFLDS00003">
    <property type="entry name" value="Haloacid_Dehalogenase"/>
    <property type="match status" value="1"/>
</dbReference>
<reference evidence="8" key="2">
    <citation type="submission" date="2021-09" db="EMBL/GenBank/DDBJ databases">
        <authorList>
            <person name="Gilroy R."/>
        </authorList>
    </citation>
    <scope>NUCLEOTIDE SEQUENCE</scope>
    <source>
        <strain evidence="8">USAMLcec12-2067</strain>
    </source>
</reference>
<gene>
    <name evidence="8" type="ORF">K8V16_05575</name>
</gene>
<dbReference type="PRINTS" id="PR00121">
    <property type="entry name" value="NAKATPASE"/>
</dbReference>
<evidence type="ECO:0000259" key="7">
    <source>
        <dbReference type="Pfam" id="PF00122"/>
    </source>
</evidence>
<keyword evidence="2 6" id="KW-0812">Transmembrane</keyword>
<evidence type="ECO:0000256" key="4">
    <source>
        <dbReference type="ARBA" id="ARBA00022989"/>
    </source>
</evidence>
<dbReference type="InterPro" id="IPR023214">
    <property type="entry name" value="HAD_sf"/>
</dbReference>
<evidence type="ECO:0000256" key="2">
    <source>
        <dbReference type="ARBA" id="ARBA00022692"/>
    </source>
</evidence>
<dbReference type="Gene3D" id="1.20.1110.10">
    <property type="entry name" value="Calcium-transporting ATPase, transmembrane domain"/>
    <property type="match status" value="1"/>
</dbReference>
<feature type="transmembrane region" description="Helical" evidence="6">
    <location>
        <begin position="67"/>
        <end position="85"/>
    </location>
</feature>
<dbReference type="InterPro" id="IPR018303">
    <property type="entry name" value="ATPase_P-typ_P_site"/>
</dbReference>
<dbReference type="InterPro" id="IPR001757">
    <property type="entry name" value="P_typ_ATPase"/>
</dbReference>
<dbReference type="SFLD" id="SFLDF00027">
    <property type="entry name" value="p-type_atpase"/>
    <property type="match status" value="1"/>
</dbReference>
<feature type="transmembrane region" description="Helical" evidence="6">
    <location>
        <begin position="213"/>
        <end position="230"/>
    </location>
</feature>
<feature type="transmembrane region" description="Helical" evidence="6">
    <location>
        <begin position="622"/>
        <end position="642"/>
    </location>
</feature>
<keyword evidence="3" id="KW-1278">Translocase</keyword>
<evidence type="ECO:0000313" key="9">
    <source>
        <dbReference type="Proteomes" id="UP000789325"/>
    </source>
</evidence>
<dbReference type="PROSITE" id="PS00154">
    <property type="entry name" value="ATPASE_E1_E2"/>
    <property type="match status" value="1"/>
</dbReference>
<dbReference type="CDD" id="cd02609">
    <property type="entry name" value="P-type_ATPase"/>
    <property type="match status" value="1"/>
</dbReference>
<evidence type="ECO:0000313" key="8">
    <source>
        <dbReference type="EMBL" id="HJH43249.1"/>
    </source>
</evidence>
<dbReference type="GO" id="GO:0005524">
    <property type="term" value="F:ATP binding"/>
    <property type="evidence" value="ECO:0007669"/>
    <property type="project" value="InterPro"/>
</dbReference>
<evidence type="ECO:0000256" key="3">
    <source>
        <dbReference type="ARBA" id="ARBA00022967"/>
    </source>
</evidence>
<comment type="caution">
    <text evidence="8">The sequence shown here is derived from an EMBL/GenBank/DDBJ whole genome shotgun (WGS) entry which is preliminary data.</text>
</comment>
<proteinExistence type="predicted"/>
<dbReference type="SUPFAM" id="SSF81665">
    <property type="entry name" value="Calcium ATPase, transmembrane domain M"/>
    <property type="match status" value="1"/>
</dbReference>
<dbReference type="SFLD" id="SFLDG00002">
    <property type="entry name" value="C1.7:_P-type_atpase_like"/>
    <property type="match status" value="1"/>
</dbReference>
<dbReference type="Pfam" id="PF00122">
    <property type="entry name" value="E1-E2_ATPase"/>
    <property type="match status" value="1"/>
</dbReference>
<dbReference type="Pfam" id="PF00702">
    <property type="entry name" value="Hydrolase"/>
    <property type="match status" value="1"/>
</dbReference>
<feature type="transmembrane region" description="Helical" evidence="6">
    <location>
        <begin position="662"/>
        <end position="683"/>
    </location>
</feature>
<sequence length="782" mass="83565">MTEEVQPQGLSAAEVAERTARGEVNVDAGVRTRSVRQIVRENTLTLFNAINVILAVFVLITGSYKNMLFMVVIVCNTLIGIVQEIRSKRTTDRLSIVASSKASVLRDGALVELPLDALVRDDIIELGRGDQIPADSVVVKGSCDVNESLLTGESTLVKKRPGDELMSGSYLNAGTVRARVVHVGAENYAAKISAEAKQHKAVNSEIMNSLNSIIKFVSFIILPLGALLFARQHFLTGTETNEAILSTVSALVGMIPEGLILLTSTVLAVAVVRLAKSRVLVQQLYCIETLARVDTLCLDKTGTITTGKMEVAAVCPVPGVPQTMVDMAFASIARADEDPNETAQAIVEHFAGADAAVLHASRVVPFSSDKKWSGAVFDDGSAYVMGAGQFILGDALSAVADQQNELAADARVLLLAQVDGFDEEGDIVGAPKPLGFIAIHDQIRATAAQTVRYFKEQGVDLKVISGDDPRTVSGIAAKVGVPRAEDYVDATTLVTDDDIAAAIERYSVFGRVKPEQKKAFVVALQAKGHIVAMTGDGVNDTLALKQADCSVAMAAGSDAARNVAQLVLVDNDFAAMPKVVAEGRRSINNLQRSASLFLVKTLLSMTLAVVFVFLPWQYPFQPIQMTLISAFTIGLPSFVLALEPNKDRIKGRFLENVIVKSIPGAVCAVLTILIVNVVGYNVLRIDYEHVSTLCVLLTAWIGALLIIRLSVPFTPIRAALLVVVAGGTVLGATLLHSLFGIEPFTFGMTVLFAILALGTAVLFHVLYGAIEKWHARHLASMV</sequence>
<dbReference type="InterPro" id="IPR044492">
    <property type="entry name" value="P_typ_ATPase_HD_dom"/>
</dbReference>
<feature type="transmembrane region" description="Helical" evidence="6">
    <location>
        <begin position="745"/>
        <end position="767"/>
    </location>
</feature>
<dbReference type="SUPFAM" id="SSF56784">
    <property type="entry name" value="HAD-like"/>
    <property type="match status" value="1"/>
</dbReference>
<dbReference type="PANTHER" id="PTHR42861">
    <property type="entry name" value="CALCIUM-TRANSPORTING ATPASE"/>
    <property type="match status" value="1"/>
</dbReference>
<feature type="transmembrane region" description="Helical" evidence="6">
    <location>
        <begin position="250"/>
        <end position="272"/>
    </location>
</feature>
<accession>A0A9D3ACW7</accession>
<feature type="transmembrane region" description="Helical" evidence="6">
    <location>
        <begin position="689"/>
        <end position="707"/>
    </location>
</feature>
<dbReference type="InterPro" id="IPR023299">
    <property type="entry name" value="ATPase_P-typ_cyto_dom_N"/>
</dbReference>
<feature type="transmembrane region" description="Helical" evidence="6">
    <location>
        <begin position="719"/>
        <end position="739"/>
    </location>
</feature>
<feature type="transmembrane region" description="Helical" evidence="6">
    <location>
        <begin position="594"/>
        <end position="616"/>
    </location>
</feature>
<dbReference type="SUPFAM" id="SSF81660">
    <property type="entry name" value="Metal cation-transporting ATPase, ATP-binding domain N"/>
    <property type="match status" value="1"/>
</dbReference>
<dbReference type="AlphaFoldDB" id="A0A9D3ACW7"/>
<dbReference type="SUPFAM" id="SSF81653">
    <property type="entry name" value="Calcium ATPase, transduction domain A"/>
    <property type="match status" value="1"/>
</dbReference>
<reference evidence="8" key="1">
    <citation type="journal article" date="2021" name="PeerJ">
        <title>Extensive microbial diversity within the chicken gut microbiome revealed by metagenomics and culture.</title>
        <authorList>
            <person name="Gilroy R."/>
            <person name="Ravi A."/>
            <person name="Getino M."/>
            <person name="Pursley I."/>
            <person name="Horton D.L."/>
            <person name="Alikhan N.F."/>
            <person name="Baker D."/>
            <person name="Gharbi K."/>
            <person name="Hall N."/>
            <person name="Watson M."/>
            <person name="Adriaenssens E.M."/>
            <person name="Foster-Nyarko E."/>
            <person name="Jarju S."/>
            <person name="Secka A."/>
            <person name="Antonio M."/>
            <person name="Oren A."/>
            <person name="Chaudhuri R.R."/>
            <person name="La Ragione R."/>
            <person name="Hildebrand F."/>
            <person name="Pallen M.J."/>
        </authorList>
    </citation>
    <scope>NUCLEOTIDE SEQUENCE</scope>
    <source>
        <strain evidence="8">USAMLcec12-2067</strain>
    </source>
</reference>
<organism evidence="8 9">
    <name type="scientific">Rubneribacter badeniensis</name>
    <dbReference type="NCBI Taxonomy" id="2070688"/>
    <lineage>
        <taxon>Bacteria</taxon>
        <taxon>Bacillati</taxon>
        <taxon>Actinomycetota</taxon>
        <taxon>Coriobacteriia</taxon>
        <taxon>Eggerthellales</taxon>
        <taxon>Eggerthellaceae</taxon>
        <taxon>Rubneribacter</taxon>
    </lineage>
</organism>
<feature type="domain" description="P-type ATPase A" evidence="7">
    <location>
        <begin position="99"/>
        <end position="195"/>
    </location>
</feature>
<dbReference type="Proteomes" id="UP000789325">
    <property type="component" value="Unassembled WGS sequence"/>
</dbReference>
<evidence type="ECO:0000256" key="5">
    <source>
        <dbReference type="ARBA" id="ARBA00023136"/>
    </source>
</evidence>
<feature type="transmembrane region" description="Helical" evidence="6">
    <location>
        <begin position="43"/>
        <end position="61"/>
    </location>
</feature>
<dbReference type="Gene3D" id="2.70.150.10">
    <property type="entry name" value="Calcium-transporting ATPase, cytoplasmic transduction domain A"/>
    <property type="match status" value="1"/>
</dbReference>
<protein>
    <submittedName>
        <fullName evidence="8">Cation-translocating P-type ATPase</fullName>
    </submittedName>
</protein>
<dbReference type="InterPro" id="IPR008250">
    <property type="entry name" value="ATPase_P-typ_transduc_dom_A_sf"/>
</dbReference>
<dbReference type="PRINTS" id="PR00119">
    <property type="entry name" value="CATATPASE"/>
</dbReference>
<name>A0A9D3ACW7_9ACTN</name>
<dbReference type="NCBIfam" id="TIGR01494">
    <property type="entry name" value="ATPase_P-type"/>
    <property type="match status" value="2"/>
</dbReference>
<keyword evidence="4 6" id="KW-1133">Transmembrane helix</keyword>
<dbReference type="Gene3D" id="3.40.1110.10">
    <property type="entry name" value="Calcium-transporting ATPase, cytoplasmic domain N"/>
    <property type="match status" value="1"/>
</dbReference>